<dbReference type="PROSITE" id="PS51900">
    <property type="entry name" value="CB"/>
    <property type="match status" value="1"/>
</dbReference>
<keyword evidence="3 5" id="KW-0238">DNA-binding</keyword>
<dbReference type="PANTHER" id="PTHR30349:SF41">
    <property type="entry name" value="INTEGRASE_RECOMBINASE PROTEIN MJ0367-RELATED"/>
    <property type="match status" value="1"/>
</dbReference>
<dbReference type="Gene3D" id="1.10.443.10">
    <property type="entry name" value="Intergrase catalytic core"/>
    <property type="match status" value="1"/>
</dbReference>
<dbReference type="InterPro" id="IPR010998">
    <property type="entry name" value="Integrase_recombinase_N"/>
</dbReference>
<dbReference type="eggNOG" id="COG4974">
    <property type="taxonomic scope" value="Bacteria"/>
</dbReference>
<protein>
    <submittedName>
        <fullName evidence="8">Integrase family protein</fullName>
    </submittedName>
</protein>
<dbReference type="Pfam" id="PF13495">
    <property type="entry name" value="Phage_int_SAM_4"/>
    <property type="match status" value="1"/>
</dbReference>
<dbReference type="GO" id="GO:0006310">
    <property type="term" value="P:DNA recombination"/>
    <property type="evidence" value="ECO:0007669"/>
    <property type="project" value="UniProtKB-KW"/>
</dbReference>
<evidence type="ECO:0000259" key="6">
    <source>
        <dbReference type="PROSITE" id="PS51898"/>
    </source>
</evidence>
<dbReference type="InterPro" id="IPR050090">
    <property type="entry name" value="Tyrosine_recombinase_XerCD"/>
</dbReference>
<evidence type="ECO:0000313" key="8">
    <source>
        <dbReference type="EMBL" id="ABV99485.1"/>
    </source>
</evidence>
<dbReference type="OrthoDB" id="3183879at2"/>
<dbReference type="AlphaFoldDB" id="A8LZX1"/>
<dbReference type="InterPro" id="IPR002104">
    <property type="entry name" value="Integrase_catalytic"/>
</dbReference>
<evidence type="ECO:0000256" key="2">
    <source>
        <dbReference type="ARBA" id="ARBA00022908"/>
    </source>
</evidence>
<evidence type="ECO:0000256" key="4">
    <source>
        <dbReference type="ARBA" id="ARBA00023172"/>
    </source>
</evidence>
<dbReference type="PROSITE" id="PS51898">
    <property type="entry name" value="TYR_RECOMBINASE"/>
    <property type="match status" value="1"/>
</dbReference>
<organism evidence="8">
    <name type="scientific">Salinispora arenicola (strain CNS-205)</name>
    <dbReference type="NCBI Taxonomy" id="391037"/>
    <lineage>
        <taxon>Bacteria</taxon>
        <taxon>Bacillati</taxon>
        <taxon>Actinomycetota</taxon>
        <taxon>Actinomycetes</taxon>
        <taxon>Micromonosporales</taxon>
        <taxon>Micromonosporaceae</taxon>
        <taxon>Salinispora</taxon>
    </lineage>
</organism>
<dbReference type="SUPFAM" id="SSF56349">
    <property type="entry name" value="DNA breaking-rejoining enzymes"/>
    <property type="match status" value="1"/>
</dbReference>
<comment type="similarity">
    <text evidence="1">Belongs to the 'phage' integrase family.</text>
</comment>
<reference evidence="8" key="1">
    <citation type="submission" date="2007-10" db="EMBL/GenBank/DDBJ databases">
        <title>Complete sequence of Salinispora arenicola CNS-205.</title>
        <authorList>
            <consortium name="US DOE Joint Genome Institute"/>
            <person name="Copeland A."/>
            <person name="Lucas S."/>
            <person name="Lapidus A."/>
            <person name="Barry K."/>
            <person name="Glavina del Rio T."/>
            <person name="Dalin E."/>
            <person name="Tice H."/>
            <person name="Pitluck S."/>
            <person name="Foster B."/>
            <person name="Schmutz J."/>
            <person name="Larimer F."/>
            <person name="Land M."/>
            <person name="Hauser L."/>
            <person name="Kyrpides N."/>
            <person name="Ivanova N."/>
            <person name="Jensen P.R."/>
            <person name="Moore B.S."/>
            <person name="Penn K."/>
            <person name="Jenkins C."/>
            <person name="Udwary D."/>
            <person name="Xiang L."/>
            <person name="Gontang E."/>
            <person name="Richardson P."/>
        </authorList>
    </citation>
    <scope>NUCLEOTIDE SEQUENCE [LARGE SCALE GENOMIC DNA]</scope>
    <source>
        <strain evidence="8">CNS-205</strain>
    </source>
</reference>
<dbReference type="STRING" id="391037.Sare_3692"/>
<dbReference type="InterPro" id="IPR011010">
    <property type="entry name" value="DNA_brk_join_enz"/>
</dbReference>
<dbReference type="KEGG" id="saq:Sare_3692"/>
<evidence type="ECO:0000256" key="5">
    <source>
        <dbReference type="PROSITE-ProRule" id="PRU01248"/>
    </source>
</evidence>
<sequence>MDANETHIASYERYHRARRTSPETVDSYVTTLRQLAGFCSGRDLAEVTRVDVEEFLIDAQEIGNSSATVHKKFRNLRAFYRWCEVEEIVDSNPMARIAEPAVTSKPIPIVPADHMALLLKACGGKGFTERRDTAMIRLWCEAGSPRVSEMVGITLDALDMRHDLVTLHGKGDKIRSVPFGAKTGQAIDRYLRVRSKHRDAGRLEALWLAERGGALTSSGAYQMLERRCEEAKIPKINPHKLRHLAAHLWADAGGSEGDAMALFGWSSAEMPRRYGRSAQVERAQRAARRVSQADRF</sequence>
<proteinExistence type="inferred from homology"/>
<dbReference type="Pfam" id="PF00589">
    <property type="entry name" value="Phage_integrase"/>
    <property type="match status" value="1"/>
</dbReference>
<dbReference type="GO" id="GO:0015074">
    <property type="term" value="P:DNA integration"/>
    <property type="evidence" value="ECO:0007669"/>
    <property type="project" value="UniProtKB-KW"/>
</dbReference>
<dbReference type="EMBL" id="CP000850">
    <property type="protein sequence ID" value="ABV99485.1"/>
    <property type="molecule type" value="Genomic_DNA"/>
</dbReference>
<dbReference type="PANTHER" id="PTHR30349">
    <property type="entry name" value="PHAGE INTEGRASE-RELATED"/>
    <property type="match status" value="1"/>
</dbReference>
<dbReference type="InterPro" id="IPR013762">
    <property type="entry name" value="Integrase-like_cat_sf"/>
</dbReference>
<keyword evidence="4" id="KW-0233">DNA recombination</keyword>
<feature type="domain" description="Tyr recombinase" evidence="6">
    <location>
        <begin position="105"/>
        <end position="288"/>
    </location>
</feature>
<feature type="domain" description="Core-binding (CB)" evidence="7">
    <location>
        <begin position="2"/>
        <end position="84"/>
    </location>
</feature>
<evidence type="ECO:0000256" key="3">
    <source>
        <dbReference type="ARBA" id="ARBA00023125"/>
    </source>
</evidence>
<dbReference type="InterPro" id="IPR044068">
    <property type="entry name" value="CB"/>
</dbReference>
<evidence type="ECO:0000259" key="7">
    <source>
        <dbReference type="PROSITE" id="PS51900"/>
    </source>
</evidence>
<gene>
    <name evidence="8" type="ordered locus">Sare_3692</name>
</gene>
<dbReference type="Gene3D" id="1.10.150.130">
    <property type="match status" value="1"/>
</dbReference>
<keyword evidence="2" id="KW-0229">DNA integration</keyword>
<accession>A8LZX1</accession>
<dbReference type="InterPro" id="IPR004107">
    <property type="entry name" value="Integrase_SAM-like_N"/>
</dbReference>
<evidence type="ECO:0000256" key="1">
    <source>
        <dbReference type="ARBA" id="ARBA00008857"/>
    </source>
</evidence>
<dbReference type="PATRIC" id="fig|391037.6.peg.3721"/>
<dbReference type="HOGENOM" id="CLU_027562_9_2_11"/>
<name>A8LZX1_SALAI</name>
<dbReference type="GO" id="GO:0003677">
    <property type="term" value="F:DNA binding"/>
    <property type="evidence" value="ECO:0007669"/>
    <property type="project" value="UniProtKB-UniRule"/>
</dbReference>